<keyword evidence="3" id="KW-1185">Reference proteome</keyword>
<dbReference type="OrthoDB" id="10468876at2759"/>
<sequence length="401" mass="47809">MSNIDILKRFDSPELRLDRAQKVITKIIDHYTFAWTFIVLLLIGRKKWRSPTGYLIILHIIARDVGLLIENIGKLTPAKYPGYDYPSNNEYRWGHALSRVAYYTCEVIGDWYLLIRTKALVKSNKKIKWVYVTCILYNIAKLSKIYFNYKYVPYKDGFDPKRDEFDYFLGKVEYKRNKWICDFFQHIASTVYDIVVIITLKKNVFVNYDNITHGRGKGNFFIAKFKRLSIYRIYFTVILSLFCSPLIFLFCIKLIYALNSINHLKDKDKTAFYKANCGDTEIENIRVNIINVNYILIYIDQILLRHYSKENKVTNINDINFNDKSMNINNNESSNDYDNYNKLNKFNSTNKYNGDKTNYYDLTKNNNNNMKIDYYNNDNNNSKWQTYYNSLNQKHNNNYNY</sequence>
<gene>
    <name evidence="2" type="ORF">BCR32DRAFT_267138</name>
</gene>
<accession>A0A1Y1XCK5</accession>
<keyword evidence="1" id="KW-0812">Transmembrane</keyword>
<dbReference type="AlphaFoldDB" id="A0A1Y1XCK5"/>
<dbReference type="STRING" id="1754192.A0A1Y1XCK5"/>
<proteinExistence type="predicted"/>
<dbReference type="Proteomes" id="UP000193944">
    <property type="component" value="Unassembled WGS sequence"/>
</dbReference>
<evidence type="ECO:0000313" key="2">
    <source>
        <dbReference type="EMBL" id="ORX83166.1"/>
    </source>
</evidence>
<dbReference type="EMBL" id="MCFG01000078">
    <property type="protein sequence ID" value="ORX83166.1"/>
    <property type="molecule type" value="Genomic_DNA"/>
</dbReference>
<comment type="caution">
    <text evidence="2">The sequence shown here is derived from an EMBL/GenBank/DDBJ whole genome shotgun (WGS) entry which is preliminary data.</text>
</comment>
<keyword evidence="1" id="KW-1133">Transmembrane helix</keyword>
<name>A0A1Y1XCK5_9FUNG</name>
<feature type="transmembrane region" description="Helical" evidence="1">
    <location>
        <begin position="233"/>
        <end position="256"/>
    </location>
</feature>
<reference evidence="2 3" key="2">
    <citation type="submission" date="2016-08" db="EMBL/GenBank/DDBJ databases">
        <title>Pervasive Adenine N6-methylation of Active Genes in Fungi.</title>
        <authorList>
            <consortium name="DOE Joint Genome Institute"/>
            <person name="Mondo S.J."/>
            <person name="Dannebaum R.O."/>
            <person name="Kuo R.C."/>
            <person name="Labutti K."/>
            <person name="Haridas S."/>
            <person name="Kuo A."/>
            <person name="Salamov A."/>
            <person name="Ahrendt S.R."/>
            <person name="Lipzen A."/>
            <person name="Sullivan W."/>
            <person name="Andreopoulos W.B."/>
            <person name="Clum A."/>
            <person name="Lindquist E."/>
            <person name="Daum C."/>
            <person name="Ramamoorthy G.K."/>
            <person name="Gryganskyi A."/>
            <person name="Culley D."/>
            <person name="Magnuson J.K."/>
            <person name="James T.Y."/>
            <person name="O'Malley M.A."/>
            <person name="Stajich J.E."/>
            <person name="Spatafora J.W."/>
            <person name="Visel A."/>
            <person name="Grigoriev I.V."/>
        </authorList>
    </citation>
    <scope>NUCLEOTIDE SEQUENCE [LARGE SCALE GENOMIC DNA]</scope>
    <source>
        <strain evidence="2 3">S4</strain>
    </source>
</reference>
<organism evidence="2 3">
    <name type="scientific">Anaeromyces robustus</name>
    <dbReference type="NCBI Taxonomy" id="1754192"/>
    <lineage>
        <taxon>Eukaryota</taxon>
        <taxon>Fungi</taxon>
        <taxon>Fungi incertae sedis</taxon>
        <taxon>Chytridiomycota</taxon>
        <taxon>Chytridiomycota incertae sedis</taxon>
        <taxon>Neocallimastigomycetes</taxon>
        <taxon>Neocallimastigales</taxon>
        <taxon>Neocallimastigaceae</taxon>
        <taxon>Anaeromyces</taxon>
    </lineage>
</organism>
<evidence type="ECO:0000313" key="3">
    <source>
        <dbReference type="Proteomes" id="UP000193944"/>
    </source>
</evidence>
<reference evidence="2 3" key="1">
    <citation type="submission" date="2016-08" db="EMBL/GenBank/DDBJ databases">
        <title>A Parts List for Fungal Cellulosomes Revealed by Comparative Genomics.</title>
        <authorList>
            <consortium name="DOE Joint Genome Institute"/>
            <person name="Haitjema C.H."/>
            <person name="Gilmore S.P."/>
            <person name="Henske J.K."/>
            <person name="Solomon K.V."/>
            <person name="De Groot R."/>
            <person name="Kuo A."/>
            <person name="Mondo S.J."/>
            <person name="Salamov A.A."/>
            <person name="Labutti K."/>
            <person name="Zhao Z."/>
            <person name="Chiniquy J."/>
            <person name="Barry K."/>
            <person name="Brewer H.M."/>
            <person name="Purvine S.O."/>
            <person name="Wright A.T."/>
            <person name="Boxma B."/>
            <person name="Van Alen T."/>
            <person name="Hackstein J.H."/>
            <person name="Baker S.E."/>
            <person name="Grigoriev I.V."/>
            <person name="O'Malley M.A."/>
        </authorList>
    </citation>
    <scope>NUCLEOTIDE SEQUENCE [LARGE SCALE GENOMIC DNA]</scope>
    <source>
        <strain evidence="2 3">S4</strain>
    </source>
</reference>
<keyword evidence="1" id="KW-0472">Membrane</keyword>
<protein>
    <submittedName>
        <fullName evidence="2">Uncharacterized protein</fullName>
    </submittedName>
</protein>
<evidence type="ECO:0000256" key="1">
    <source>
        <dbReference type="SAM" id="Phobius"/>
    </source>
</evidence>